<feature type="region of interest" description="Disordered" evidence="1">
    <location>
        <begin position="64"/>
        <end position="96"/>
    </location>
</feature>
<feature type="compositionally biased region" description="Low complexity" evidence="1">
    <location>
        <begin position="66"/>
        <end position="91"/>
    </location>
</feature>
<name>A0ABW7TTU5_9NOCA</name>
<evidence type="ECO:0000256" key="1">
    <source>
        <dbReference type="SAM" id="MobiDB-lite"/>
    </source>
</evidence>
<comment type="caution">
    <text evidence="2">The sequence shown here is derived from an EMBL/GenBank/DDBJ whole genome shotgun (WGS) entry which is preliminary data.</text>
</comment>
<proteinExistence type="predicted"/>
<sequence>MIVEVERVRPVPSRRPGRATAPRRAGDLRAGAAPRRHRGRSAVIGLAAAGLLLATGCDSVSGIPVDDPATESADTDTSAAPADTATAVAPSPTLPPVPADAPLVGEVPGVPEAAPALQRFAVDLRAGDLTTLQEACWTIPPLTTQTMYADPDAVLSALAQPGTATDGTLTWTDGVTSVTAERDRVASGYACGRVFPAGVEPAHDAADARHTVRRYLSRLVGQPLHPDDQEAEYPLVCAANPATWDPQATGAPVPAPLANNPGMLTGTTGFTDQQISSQQLTPGYMSVTAPVTNASGVTQNRTFVLADGDNGYCIGEISS</sequence>
<dbReference type="RefSeq" id="WP_051157010.1">
    <property type="nucleotide sequence ID" value="NZ_JBIRUQ010000008.1"/>
</dbReference>
<protein>
    <submittedName>
        <fullName evidence="2">Uncharacterized protein</fullName>
    </submittedName>
</protein>
<dbReference type="GeneID" id="93503002"/>
<dbReference type="EMBL" id="JBIRUQ010000008">
    <property type="protein sequence ID" value="MFI1464472.1"/>
    <property type="molecule type" value="Genomic_DNA"/>
</dbReference>
<feature type="region of interest" description="Disordered" evidence="1">
    <location>
        <begin position="1"/>
        <end position="36"/>
    </location>
</feature>
<reference evidence="2 3" key="1">
    <citation type="submission" date="2024-10" db="EMBL/GenBank/DDBJ databases">
        <title>The Natural Products Discovery Center: Release of the First 8490 Sequenced Strains for Exploring Actinobacteria Biosynthetic Diversity.</title>
        <authorList>
            <person name="Kalkreuter E."/>
            <person name="Kautsar S.A."/>
            <person name="Yang D."/>
            <person name="Bader C.D."/>
            <person name="Teijaro C.N."/>
            <person name="Fluegel L."/>
            <person name="Davis C.M."/>
            <person name="Simpson J.R."/>
            <person name="Lauterbach L."/>
            <person name="Steele A.D."/>
            <person name="Gui C."/>
            <person name="Meng S."/>
            <person name="Li G."/>
            <person name="Viehrig K."/>
            <person name="Ye F."/>
            <person name="Su P."/>
            <person name="Kiefer A.F."/>
            <person name="Nichols A."/>
            <person name="Cepeda A.J."/>
            <person name="Yan W."/>
            <person name="Fan B."/>
            <person name="Jiang Y."/>
            <person name="Adhikari A."/>
            <person name="Zheng C.-J."/>
            <person name="Schuster L."/>
            <person name="Cowan T.M."/>
            <person name="Smanski M.J."/>
            <person name="Chevrette M.G."/>
            <person name="De Carvalho L.P.S."/>
            <person name="Shen B."/>
        </authorList>
    </citation>
    <scope>NUCLEOTIDE SEQUENCE [LARGE SCALE GENOMIC DNA]</scope>
    <source>
        <strain evidence="2 3">NPDC020568</strain>
    </source>
</reference>
<organism evidence="2 3">
    <name type="scientific">Nocardia carnea</name>
    <dbReference type="NCBI Taxonomy" id="37328"/>
    <lineage>
        <taxon>Bacteria</taxon>
        <taxon>Bacillati</taxon>
        <taxon>Actinomycetota</taxon>
        <taxon>Actinomycetes</taxon>
        <taxon>Mycobacteriales</taxon>
        <taxon>Nocardiaceae</taxon>
        <taxon>Nocardia</taxon>
    </lineage>
</organism>
<keyword evidence="3" id="KW-1185">Reference proteome</keyword>
<accession>A0ABW7TTU5</accession>
<gene>
    <name evidence="2" type="ORF">ACH4WX_27430</name>
</gene>
<feature type="compositionally biased region" description="Low complexity" evidence="1">
    <location>
        <begin position="18"/>
        <end position="33"/>
    </location>
</feature>
<evidence type="ECO:0000313" key="3">
    <source>
        <dbReference type="Proteomes" id="UP001611263"/>
    </source>
</evidence>
<evidence type="ECO:0000313" key="2">
    <source>
        <dbReference type="EMBL" id="MFI1464472.1"/>
    </source>
</evidence>
<dbReference type="Proteomes" id="UP001611263">
    <property type="component" value="Unassembled WGS sequence"/>
</dbReference>